<comment type="caution">
    <text evidence="1">The sequence shown here is derived from an EMBL/GenBank/DDBJ whole genome shotgun (WGS) entry which is preliminary data.</text>
</comment>
<accession>A0A0F9HR56</accession>
<feature type="non-terminal residue" evidence="1">
    <location>
        <position position="84"/>
    </location>
</feature>
<gene>
    <name evidence="1" type="ORF">LCGC14_1967550</name>
</gene>
<proteinExistence type="predicted"/>
<sequence length="84" mass="9665">MREFTDRIVKPMLQGLRPEDRMLVNADFMYQAQNAIPRREGMSLYEDITNPFASAPTVAYPFPQLFRGKEVTLLCFATAIYTVT</sequence>
<organism evidence="1">
    <name type="scientific">marine sediment metagenome</name>
    <dbReference type="NCBI Taxonomy" id="412755"/>
    <lineage>
        <taxon>unclassified sequences</taxon>
        <taxon>metagenomes</taxon>
        <taxon>ecological metagenomes</taxon>
    </lineage>
</organism>
<name>A0A0F9HR56_9ZZZZ</name>
<evidence type="ECO:0000313" key="1">
    <source>
        <dbReference type="EMBL" id="KKL84160.1"/>
    </source>
</evidence>
<reference evidence="1" key="1">
    <citation type="journal article" date="2015" name="Nature">
        <title>Complex archaea that bridge the gap between prokaryotes and eukaryotes.</title>
        <authorList>
            <person name="Spang A."/>
            <person name="Saw J.H."/>
            <person name="Jorgensen S.L."/>
            <person name="Zaremba-Niedzwiedzka K."/>
            <person name="Martijn J."/>
            <person name="Lind A.E."/>
            <person name="van Eijk R."/>
            <person name="Schleper C."/>
            <person name="Guy L."/>
            <person name="Ettema T.J."/>
        </authorList>
    </citation>
    <scope>NUCLEOTIDE SEQUENCE</scope>
</reference>
<dbReference type="EMBL" id="LAZR01021780">
    <property type="protein sequence ID" value="KKL84160.1"/>
    <property type="molecule type" value="Genomic_DNA"/>
</dbReference>
<dbReference type="AlphaFoldDB" id="A0A0F9HR56"/>
<protein>
    <submittedName>
        <fullName evidence="1">Uncharacterized protein</fullName>
    </submittedName>
</protein>